<dbReference type="STRING" id="477690.SAMN05216474_0060"/>
<sequence length="380" mass="44396">MIVKKIVMLFMIVGFMQSKVNAQEIETRTLFNWNGSSWTGALKMSYTYSSTNELSEILHQSFQNSQWINSSKNTYINNLNGSPDTIQITSWNAVNSTWDYTSRYTFTYNTNNQTIAKVLENYQNNAWVNMKKFEYQYDLNGNLIEEKQLNWDSSNAQWTNKLLIQQTFLGNGKLLQRQEQTWDTTAVNWVNSTKVEHSYTASLQYDTLFSYAWNTNSNDWTNFMRTSFHYDANDHISYKNQMQWNQSLNSWNNYVRVDYATDTLGKVTESITKAWISSPGIWFNLEKDVRTYTSPTAITENETIFSLDIFPNPVQSKVHIRLHETGNSTIQVVDNLGRTLCTELTDQQEIELDLSTFPSGTYYLHIFTDHKQVTRKIIKK</sequence>
<evidence type="ECO:0000256" key="1">
    <source>
        <dbReference type="ARBA" id="ARBA00022729"/>
    </source>
</evidence>
<accession>A0A1I6XBC5</accession>
<feature type="domain" description="Secretion system C-terminal sorting" evidence="3">
    <location>
        <begin position="309"/>
        <end position="378"/>
    </location>
</feature>
<reference evidence="4 5" key="1">
    <citation type="submission" date="2016-10" db="EMBL/GenBank/DDBJ databases">
        <authorList>
            <person name="de Groot N.N."/>
        </authorList>
    </citation>
    <scope>NUCLEOTIDE SEQUENCE [LARGE SCALE GENOMIC DNA]</scope>
    <source>
        <strain evidence="4 5">CGMCC 1.7005</strain>
    </source>
</reference>
<feature type="chain" id="PRO_5014608425" evidence="2">
    <location>
        <begin position="23"/>
        <end position="380"/>
    </location>
</feature>
<evidence type="ECO:0000313" key="5">
    <source>
        <dbReference type="Proteomes" id="UP000236454"/>
    </source>
</evidence>
<dbReference type="EMBL" id="FPAS01000001">
    <property type="protein sequence ID" value="SFT35411.1"/>
    <property type="molecule type" value="Genomic_DNA"/>
</dbReference>
<organism evidence="4 5">
    <name type="scientific">Lishizhenia tianjinensis</name>
    <dbReference type="NCBI Taxonomy" id="477690"/>
    <lineage>
        <taxon>Bacteria</taxon>
        <taxon>Pseudomonadati</taxon>
        <taxon>Bacteroidota</taxon>
        <taxon>Flavobacteriia</taxon>
        <taxon>Flavobacteriales</taxon>
        <taxon>Crocinitomicaceae</taxon>
        <taxon>Lishizhenia</taxon>
    </lineage>
</organism>
<evidence type="ECO:0000256" key="2">
    <source>
        <dbReference type="SAM" id="SignalP"/>
    </source>
</evidence>
<dbReference type="InterPro" id="IPR026444">
    <property type="entry name" value="Secre_tail"/>
</dbReference>
<evidence type="ECO:0000313" key="4">
    <source>
        <dbReference type="EMBL" id="SFT35411.1"/>
    </source>
</evidence>
<dbReference type="Proteomes" id="UP000236454">
    <property type="component" value="Unassembled WGS sequence"/>
</dbReference>
<gene>
    <name evidence="4" type="ORF">SAMN05216474_0060</name>
</gene>
<protein>
    <submittedName>
        <fullName evidence="4">Por secretion system C-terminal sorting domain-containing protein</fullName>
    </submittedName>
</protein>
<evidence type="ECO:0000259" key="3">
    <source>
        <dbReference type="Pfam" id="PF18962"/>
    </source>
</evidence>
<dbReference type="Pfam" id="PF18962">
    <property type="entry name" value="Por_Secre_tail"/>
    <property type="match status" value="1"/>
</dbReference>
<name>A0A1I6XBC5_9FLAO</name>
<keyword evidence="5" id="KW-1185">Reference proteome</keyword>
<feature type="signal peptide" evidence="2">
    <location>
        <begin position="1"/>
        <end position="22"/>
    </location>
</feature>
<proteinExistence type="predicted"/>
<dbReference type="OrthoDB" id="1491720at2"/>
<keyword evidence="1 2" id="KW-0732">Signal</keyword>
<dbReference type="AlphaFoldDB" id="A0A1I6XBC5"/>
<dbReference type="Gene3D" id="2.40.128.720">
    <property type="match status" value="4"/>
</dbReference>
<dbReference type="NCBIfam" id="TIGR04183">
    <property type="entry name" value="Por_Secre_tail"/>
    <property type="match status" value="1"/>
</dbReference>